<dbReference type="AlphaFoldDB" id="A0A1B1BLV0"/>
<dbReference type="Pfam" id="PF10013">
    <property type="entry name" value="DUF2256"/>
    <property type="match status" value="1"/>
</dbReference>
<feature type="region of interest" description="Disordered" evidence="1">
    <location>
        <begin position="115"/>
        <end position="136"/>
    </location>
</feature>
<dbReference type="STRING" id="670052.PA27867_2562"/>
<dbReference type="InterPro" id="IPR036390">
    <property type="entry name" value="WH_DNA-bd_sf"/>
</dbReference>
<accession>A0A1B1BLV0</accession>
<evidence type="ECO:0008006" key="4">
    <source>
        <dbReference type="Google" id="ProtNLM"/>
    </source>
</evidence>
<evidence type="ECO:0000256" key="1">
    <source>
        <dbReference type="SAM" id="MobiDB-lite"/>
    </source>
</evidence>
<dbReference type="PANTHER" id="PTHR37463">
    <property type="entry name" value="GSL3115 PROTEIN"/>
    <property type="match status" value="1"/>
</dbReference>
<gene>
    <name evidence="2" type="ORF">PA27867_2562</name>
</gene>
<reference evidence="2 3" key="1">
    <citation type="submission" date="2016-06" db="EMBL/GenBank/DDBJ databases">
        <title>Genome sequencing of Cryobacterium arcticum PAMC 27867.</title>
        <authorList>
            <person name="Lee J."/>
            <person name="Kim O.-S."/>
        </authorList>
    </citation>
    <scope>NUCLEOTIDE SEQUENCE [LARGE SCALE GENOMIC DNA]</scope>
    <source>
        <strain evidence="2 3">PAMC 27867</strain>
    </source>
</reference>
<dbReference type="KEGG" id="cart:PA27867_2562"/>
<proteinExistence type="predicted"/>
<dbReference type="SUPFAM" id="SSF46785">
    <property type="entry name" value="Winged helix' DNA-binding domain"/>
    <property type="match status" value="1"/>
</dbReference>
<dbReference type="EMBL" id="CP016282">
    <property type="protein sequence ID" value="ANP73506.1"/>
    <property type="molecule type" value="Genomic_DNA"/>
</dbReference>
<dbReference type="OrthoDB" id="34459at2"/>
<dbReference type="Proteomes" id="UP000092582">
    <property type="component" value="Chromosome 1"/>
</dbReference>
<dbReference type="PANTHER" id="PTHR37463:SF1">
    <property type="entry name" value="DUF2256 DOMAIN-CONTAINING PROTEIN"/>
    <property type="match status" value="1"/>
</dbReference>
<keyword evidence="3" id="KW-1185">Reference proteome</keyword>
<feature type="region of interest" description="Disordered" evidence="1">
    <location>
        <begin position="1"/>
        <end position="20"/>
    </location>
</feature>
<dbReference type="InterPro" id="IPR021660">
    <property type="entry name" value="DUF3253"/>
</dbReference>
<dbReference type="PATRIC" id="fig|670052.7.peg.2631"/>
<dbReference type="Gene3D" id="1.10.10.10">
    <property type="entry name" value="Winged helix-like DNA-binding domain superfamily/Winged helix DNA-binding domain"/>
    <property type="match status" value="1"/>
</dbReference>
<name>A0A1B1BLV0_9MICO</name>
<organism evidence="2 3">
    <name type="scientific">Cryobacterium arcticum</name>
    <dbReference type="NCBI Taxonomy" id="670052"/>
    <lineage>
        <taxon>Bacteria</taxon>
        <taxon>Bacillati</taxon>
        <taxon>Actinomycetota</taxon>
        <taxon>Actinomycetes</taxon>
        <taxon>Micrococcales</taxon>
        <taxon>Microbacteriaceae</taxon>
        <taxon>Cryobacterium</taxon>
    </lineage>
</organism>
<evidence type="ECO:0000313" key="2">
    <source>
        <dbReference type="EMBL" id="ANP73506.1"/>
    </source>
</evidence>
<protein>
    <recommendedName>
        <fullName evidence="4">DUF2256 and DUF3253 domain-containing protein</fullName>
    </recommendedName>
</protein>
<dbReference type="RefSeq" id="WP_066596966.1">
    <property type="nucleotide sequence ID" value="NZ_CP016282.1"/>
</dbReference>
<dbReference type="InterPro" id="IPR017136">
    <property type="entry name" value="UCP037205"/>
</dbReference>
<sequence>MAHRQHASASSGPDGDRADKTCASCGRRIEWRAKWAKNWAAVKYCSDACRAHRVDDTDLRLEETIETLLAARAADATICPSDAARAIGGDEWRDLMEPARRAARRMVARGDLQITQGGSVVDPSTAKGPIRLRRPR</sequence>
<evidence type="ECO:0000313" key="3">
    <source>
        <dbReference type="Proteomes" id="UP000092582"/>
    </source>
</evidence>
<dbReference type="Pfam" id="PF11625">
    <property type="entry name" value="DUF3253"/>
    <property type="match status" value="1"/>
</dbReference>
<dbReference type="InterPro" id="IPR036388">
    <property type="entry name" value="WH-like_DNA-bd_sf"/>
</dbReference>